<sequence>MKLTIRERRLLTMAAIVISFISIYSWIYKPVSDYYFQQLEREIELSHRLDRNKMLIARGPKYREMIETATSKIEKYQQFFFHGSTAQLRLEVINTIDQEARNNNLNLKNKALSIYPGSEETTGNKLTLVEYRGNFTGSFRDILFFLNSLNKQKELYQLTELQLKGGENSDVLSLFIKIAVYCIGDDENEV</sequence>
<accession>A0A8A7KH08</accession>
<name>A0A8A7KH08_9FIRM</name>
<reference evidence="2" key="1">
    <citation type="submission" date="2019-12" db="EMBL/GenBank/DDBJ databases">
        <authorList>
            <person name="zhang j."/>
            <person name="sun C.M."/>
        </authorList>
    </citation>
    <scope>NUCLEOTIDE SEQUENCE</scope>
    <source>
        <strain evidence="2">NS-1</strain>
    </source>
</reference>
<keyword evidence="1" id="KW-0472">Membrane</keyword>
<keyword evidence="1" id="KW-1133">Transmembrane helix</keyword>
<evidence type="ECO:0000256" key="1">
    <source>
        <dbReference type="SAM" id="Phobius"/>
    </source>
</evidence>
<organism evidence="2 3">
    <name type="scientific">Iocasia fonsfrigidae</name>
    <dbReference type="NCBI Taxonomy" id="2682810"/>
    <lineage>
        <taxon>Bacteria</taxon>
        <taxon>Bacillati</taxon>
        <taxon>Bacillota</taxon>
        <taxon>Clostridia</taxon>
        <taxon>Halanaerobiales</taxon>
        <taxon>Halanaerobiaceae</taxon>
        <taxon>Iocasia</taxon>
    </lineage>
</organism>
<keyword evidence="1" id="KW-0812">Transmembrane</keyword>
<dbReference type="KEGG" id="ifn:GM661_03805"/>
<dbReference type="Gene3D" id="3.30.70.60">
    <property type="match status" value="1"/>
</dbReference>
<feature type="transmembrane region" description="Helical" evidence="1">
    <location>
        <begin position="10"/>
        <end position="28"/>
    </location>
</feature>
<dbReference type="InterPro" id="IPR014717">
    <property type="entry name" value="Transl_elong_EF1B/ribsomal_bS6"/>
</dbReference>
<proteinExistence type="predicted"/>
<keyword evidence="3" id="KW-1185">Reference proteome</keyword>
<gene>
    <name evidence="2" type="ORF">GM661_03805</name>
</gene>
<dbReference type="EMBL" id="CP046640">
    <property type="protein sequence ID" value="QTL97162.1"/>
    <property type="molecule type" value="Genomic_DNA"/>
</dbReference>
<evidence type="ECO:0000313" key="2">
    <source>
        <dbReference type="EMBL" id="QTL97162.1"/>
    </source>
</evidence>
<dbReference type="Proteomes" id="UP000665020">
    <property type="component" value="Chromosome"/>
</dbReference>
<dbReference type="RefSeq" id="WP_230868814.1">
    <property type="nucleotide sequence ID" value="NZ_CP046640.1"/>
</dbReference>
<protein>
    <submittedName>
        <fullName evidence="2">Uncharacterized protein</fullName>
    </submittedName>
</protein>
<dbReference type="AlphaFoldDB" id="A0A8A7KH08"/>
<evidence type="ECO:0000313" key="3">
    <source>
        <dbReference type="Proteomes" id="UP000665020"/>
    </source>
</evidence>